<name>A0AAU9V0P1_EUPED</name>
<feature type="region of interest" description="Disordered" evidence="2">
    <location>
        <begin position="1"/>
        <end position="49"/>
    </location>
</feature>
<evidence type="ECO:0000256" key="1">
    <source>
        <dbReference type="SAM" id="Coils"/>
    </source>
</evidence>
<accession>A0AAU9V0P1</accession>
<dbReference type="EMBL" id="CAKOGL010000028">
    <property type="protein sequence ID" value="CAH2105317.1"/>
    <property type="molecule type" value="Genomic_DNA"/>
</dbReference>
<comment type="caution">
    <text evidence="4">The sequence shown here is derived from an EMBL/GenBank/DDBJ whole genome shotgun (WGS) entry which is preliminary data.</text>
</comment>
<evidence type="ECO:0000313" key="5">
    <source>
        <dbReference type="Proteomes" id="UP001153954"/>
    </source>
</evidence>
<feature type="coiled-coil region" evidence="1">
    <location>
        <begin position="62"/>
        <end position="141"/>
    </location>
</feature>
<evidence type="ECO:0000256" key="2">
    <source>
        <dbReference type="SAM" id="MobiDB-lite"/>
    </source>
</evidence>
<feature type="domain" description="FP protein C-terminal" evidence="3">
    <location>
        <begin position="238"/>
        <end position="290"/>
    </location>
</feature>
<dbReference type="Proteomes" id="UP001153954">
    <property type="component" value="Unassembled WGS sequence"/>
</dbReference>
<protein>
    <recommendedName>
        <fullName evidence="3">FP protein C-terminal domain-containing protein</fullName>
    </recommendedName>
</protein>
<keyword evidence="5" id="KW-1185">Reference proteome</keyword>
<gene>
    <name evidence="4" type="ORF">EEDITHA_LOCUS19589</name>
</gene>
<dbReference type="InterPro" id="IPR057251">
    <property type="entry name" value="FP_C"/>
</dbReference>
<proteinExistence type="predicted"/>
<dbReference type="Pfam" id="PF25298">
    <property type="entry name" value="Baculo_FP_2nd"/>
    <property type="match status" value="1"/>
</dbReference>
<dbReference type="AlphaFoldDB" id="A0AAU9V0P1"/>
<evidence type="ECO:0000259" key="3">
    <source>
        <dbReference type="Pfam" id="PF25298"/>
    </source>
</evidence>
<sequence length="295" mass="34430">MPLKRTPPSTPQQTTESDKYQSSAPATDTENEGSKVNSRPRPRKRQHDDELTVFMTQMKKSIETLTRQQDILHESMKNIEKQNNDIISSMDFISKQYEDVKDKLAKLDTDRKNNLIVIRNLEQKVENLERAQKQASIEIKNIPVIKKEAKEHLIQLVKKVGESVDCCVEENQIRDVFRLKTAKEYNRPVIVDFTTVTLKEKFLESFKKYNKSSDNRLNTSDLKIEGQRRPVFVSEMLTQSARKLYFHTRQFSKDHGYKYCWTAHGKVFLRKEEGAPTCRIDNEADLGKLLHPQDK</sequence>
<evidence type="ECO:0000313" key="4">
    <source>
        <dbReference type="EMBL" id="CAH2105317.1"/>
    </source>
</evidence>
<keyword evidence="1" id="KW-0175">Coiled coil</keyword>
<reference evidence="4" key="1">
    <citation type="submission" date="2022-03" db="EMBL/GenBank/DDBJ databases">
        <authorList>
            <person name="Tunstrom K."/>
        </authorList>
    </citation>
    <scope>NUCLEOTIDE SEQUENCE</scope>
</reference>
<organism evidence="4 5">
    <name type="scientific">Euphydryas editha</name>
    <name type="common">Edith's checkerspot</name>
    <dbReference type="NCBI Taxonomy" id="104508"/>
    <lineage>
        <taxon>Eukaryota</taxon>
        <taxon>Metazoa</taxon>
        <taxon>Ecdysozoa</taxon>
        <taxon>Arthropoda</taxon>
        <taxon>Hexapoda</taxon>
        <taxon>Insecta</taxon>
        <taxon>Pterygota</taxon>
        <taxon>Neoptera</taxon>
        <taxon>Endopterygota</taxon>
        <taxon>Lepidoptera</taxon>
        <taxon>Glossata</taxon>
        <taxon>Ditrysia</taxon>
        <taxon>Papilionoidea</taxon>
        <taxon>Nymphalidae</taxon>
        <taxon>Nymphalinae</taxon>
        <taxon>Euphydryas</taxon>
    </lineage>
</organism>